<proteinExistence type="predicted"/>
<dbReference type="Proteomes" id="UP000292362">
    <property type="component" value="Unassembled WGS sequence"/>
</dbReference>
<dbReference type="VEuPathDB" id="MicrosporidiaDB:CWI37_0363p0030"/>
<protein>
    <submittedName>
        <fullName evidence="1">Uncharacterized protein</fullName>
    </submittedName>
</protein>
<evidence type="ECO:0000313" key="2">
    <source>
        <dbReference type="Proteomes" id="UP000292362"/>
    </source>
</evidence>
<reference evidence="1 2" key="1">
    <citation type="submission" date="2017-12" db="EMBL/GenBank/DDBJ databases">
        <authorList>
            <person name="Pombert J.-F."/>
            <person name="Haag K.L."/>
            <person name="Ebert D."/>
        </authorList>
    </citation>
    <scope>NUCLEOTIDE SEQUENCE [LARGE SCALE GENOMIC DNA]</scope>
    <source>
        <strain evidence="1">FI-OER-3-3</strain>
    </source>
</reference>
<dbReference type="AlphaFoldDB" id="A0A4Q9L6Y5"/>
<comment type="caution">
    <text evidence="1">The sequence shown here is derived from an EMBL/GenBank/DDBJ whole genome shotgun (WGS) entry which is preliminary data.</text>
</comment>
<accession>A0A4Q9L6Y5</accession>
<sequence>MEEDSSYTITKKYFSKKNYELDIKILTETKYPEYLVPIAYLNIKNNSILHSVPIENFLNNEGVRKRYSTFILIYLRIKPVFYKKESVTFILEYYKENEVDEFFKENIVDFTLNYLQLTNIYDFIFLWKKIDEKEKYLKILLGKYRVDYILEFLLRNICKKTDIKKFKRYFISRNIFEEKFKKNVIYVLSKTIKLLKTSDINYKIKIINENEFPEYFEKIICVNLEIFNFKEYGIRRSNTKLEYKDLENYELSKWDTLDIRDIISFFKKKCYNEEEWQVYFNRESVYKKGFDDFYVHFKLFKTYDLDFYFSKNDLKNVLQEFNFTIKEVLELAKKNSSVKNELKKITENLLNERCKEDLTEELSVMGKSNFIMLFNKYFKVKPIDFLNVYLSEIENEELDFSLFEKEILDEFNRNKDKMKCKELYFEYFTYFNEKYLKLIDKNFIFINPIILKRINYETLVSFYGNLGSIFDKLIENREHFKNYDEYPEIIAYFVEKDEDTLKVPSKKEKVDLKKENVSCKESYINDLLFELKPLEKMLSTFYLPKDLKTKLYFPRFWSVYLRKNRIESLDSLFRKKRGISSIIHLISVSTALFIQDSTSHDTIINYISSIKARSDDLSFYILLFLLYVLKNVDISKNYKNRIMNLFEIYFDLSKTDECYFIIKLILDTCFIEEEYKIKFQFKILNLNENKNFKEFYEKNFNLTEFMFDNFESYTSTEKIDIYEAVRILDVNLQKYQENIVSGNLILNKLYLNCVEDPETFLKAFIFLKEIPSYDWSFLENLFTKSENNLQILSKFLSKITKRSNSTEYLTKLLLNYEEIFFKEKNLINFLSEEQKLKIAKETKKLDFFKNLTNFNPFPLLEDQDKFDESTSFDYKKYKENHFLILNEFIKLSMFDILENQNIFYYRDIFYCCFKEYNLTKNSQIFISKIRKIEFCISNIKFLFNKKKMLDFLNQPIEYKDLQNKVILNSLITEYEFTKKKFYKYIILVILGYDRVNGGYFVPLIIKKLDLENILSRCDFLVKYKFLF</sequence>
<dbReference type="EMBL" id="PITJ01000363">
    <property type="protein sequence ID" value="TBU03066.1"/>
    <property type="molecule type" value="Genomic_DNA"/>
</dbReference>
<gene>
    <name evidence="1" type="ORF">CWI37_0363p0030</name>
</gene>
<name>A0A4Q9L6Y5_9MICR</name>
<organism evidence="1 2">
    <name type="scientific">Hamiltosporidium tvaerminnensis</name>
    <dbReference type="NCBI Taxonomy" id="1176355"/>
    <lineage>
        <taxon>Eukaryota</taxon>
        <taxon>Fungi</taxon>
        <taxon>Fungi incertae sedis</taxon>
        <taxon>Microsporidia</taxon>
        <taxon>Dubosqiidae</taxon>
        <taxon>Hamiltosporidium</taxon>
    </lineage>
</organism>
<evidence type="ECO:0000313" key="1">
    <source>
        <dbReference type="EMBL" id="TBU03066.1"/>
    </source>
</evidence>